<dbReference type="NCBIfam" id="TIGR01496">
    <property type="entry name" value="DHPS"/>
    <property type="match status" value="1"/>
</dbReference>
<comment type="function">
    <text evidence="13 14">Catalyzes the condensation of para-aminobenzoate (pABA) with 6-hydroxymethyl-7,8-dihydropterin diphosphate (DHPt-PP) to form 7,8-dihydropteroate (H2Pte), the immediate precursor of folate derivatives.</text>
</comment>
<comment type="caution">
    <text evidence="16">The sequence shown here is derived from an EMBL/GenBank/DDBJ whole genome shotgun (WGS) entry which is preliminary data.</text>
</comment>
<evidence type="ECO:0000256" key="12">
    <source>
        <dbReference type="ARBA" id="ARBA00030193"/>
    </source>
</evidence>
<dbReference type="InterPro" id="IPR006390">
    <property type="entry name" value="DHP_synth_dom"/>
</dbReference>
<evidence type="ECO:0000256" key="2">
    <source>
        <dbReference type="ARBA" id="ARBA00001946"/>
    </source>
</evidence>
<dbReference type="GO" id="GO:0005829">
    <property type="term" value="C:cytosol"/>
    <property type="evidence" value="ECO:0007669"/>
    <property type="project" value="TreeGrafter"/>
</dbReference>
<keyword evidence="9 14" id="KW-0479">Metal-binding</keyword>
<dbReference type="InterPro" id="IPR011005">
    <property type="entry name" value="Dihydropteroate_synth-like_sf"/>
</dbReference>
<dbReference type="CDD" id="cd00739">
    <property type="entry name" value="DHPS"/>
    <property type="match status" value="1"/>
</dbReference>
<feature type="domain" description="Pterin-binding" evidence="15">
    <location>
        <begin position="23"/>
        <end position="276"/>
    </location>
</feature>
<evidence type="ECO:0000256" key="7">
    <source>
        <dbReference type="ARBA" id="ARBA00016919"/>
    </source>
</evidence>
<organism evidence="16 17">
    <name type="scientific">Oleispira antarctica</name>
    <dbReference type="NCBI Taxonomy" id="188908"/>
    <lineage>
        <taxon>Bacteria</taxon>
        <taxon>Pseudomonadati</taxon>
        <taxon>Pseudomonadota</taxon>
        <taxon>Gammaproteobacteria</taxon>
        <taxon>Oceanospirillales</taxon>
        <taxon>Oceanospirillaceae</taxon>
        <taxon>Oleispira</taxon>
    </lineage>
</organism>
<evidence type="ECO:0000256" key="6">
    <source>
        <dbReference type="ARBA" id="ARBA00012458"/>
    </source>
</evidence>
<dbReference type="Gene3D" id="3.20.20.20">
    <property type="entry name" value="Dihydropteroate synthase-like"/>
    <property type="match status" value="1"/>
</dbReference>
<proteinExistence type="inferred from homology"/>
<dbReference type="Proteomes" id="UP000227088">
    <property type="component" value="Unassembled WGS sequence"/>
</dbReference>
<dbReference type="UniPathway" id="UPA00077">
    <property type="reaction ID" value="UER00156"/>
</dbReference>
<comment type="pathway">
    <text evidence="3 14">Cofactor biosynthesis; tetrahydrofolate biosynthesis; 7,8-dihydrofolate from 2-amino-4-hydroxy-6-hydroxymethyl-7,8-dihydropteridine diphosphate and 4-aminobenzoate: step 1/2.</text>
</comment>
<comment type="catalytic activity">
    <reaction evidence="1">
        <text>(7,8-dihydropterin-6-yl)methyl diphosphate + 4-aminobenzoate = 7,8-dihydropteroate + diphosphate</text>
        <dbReference type="Rhea" id="RHEA:19949"/>
        <dbReference type="ChEBI" id="CHEBI:17836"/>
        <dbReference type="ChEBI" id="CHEBI:17839"/>
        <dbReference type="ChEBI" id="CHEBI:33019"/>
        <dbReference type="ChEBI" id="CHEBI:72950"/>
        <dbReference type="EC" id="2.5.1.15"/>
    </reaction>
</comment>
<dbReference type="InterPro" id="IPR000489">
    <property type="entry name" value="Pterin-binding_dom"/>
</dbReference>
<dbReference type="GO" id="GO:0046872">
    <property type="term" value="F:metal ion binding"/>
    <property type="evidence" value="ECO:0007669"/>
    <property type="project" value="UniProtKB-KW"/>
</dbReference>
<evidence type="ECO:0000256" key="4">
    <source>
        <dbReference type="ARBA" id="ARBA00009503"/>
    </source>
</evidence>
<evidence type="ECO:0000256" key="1">
    <source>
        <dbReference type="ARBA" id="ARBA00000012"/>
    </source>
</evidence>
<dbReference type="PROSITE" id="PS00792">
    <property type="entry name" value="DHPS_1"/>
    <property type="match status" value="1"/>
</dbReference>
<evidence type="ECO:0000256" key="5">
    <source>
        <dbReference type="ARBA" id="ARBA00011738"/>
    </source>
</evidence>
<dbReference type="PANTHER" id="PTHR20941:SF1">
    <property type="entry name" value="FOLIC ACID SYNTHESIS PROTEIN FOL1"/>
    <property type="match status" value="1"/>
</dbReference>
<name>A0A1Y5I392_OLEAN</name>
<dbReference type="AlphaFoldDB" id="A0A1Y5I392"/>
<dbReference type="GO" id="GO:0004156">
    <property type="term" value="F:dihydropteroate synthase activity"/>
    <property type="evidence" value="ECO:0007669"/>
    <property type="project" value="UniProtKB-EC"/>
</dbReference>
<dbReference type="FunFam" id="3.20.20.20:FF:000004">
    <property type="entry name" value="Dihydropteroate synthase"/>
    <property type="match status" value="1"/>
</dbReference>
<dbReference type="PANTHER" id="PTHR20941">
    <property type="entry name" value="FOLATE SYNTHESIS PROTEINS"/>
    <property type="match status" value="1"/>
</dbReference>
<evidence type="ECO:0000256" key="8">
    <source>
        <dbReference type="ARBA" id="ARBA00022679"/>
    </source>
</evidence>
<keyword evidence="11 14" id="KW-0289">Folate biosynthesis</keyword>
<evidence type="ECO:0000313" key="16">
    <source>
        <dbReference type="EMBL" id="OUS41585.1"/>
    </source>
</evidence>
<dbReference type="EC" id="2.5.1.15" evidence="6 14"/>
<dbReference type="PROSITE" id="PS50972">
    <property type="entry name" value="PTERIN_BINDING"/>
    <property type="match status" value="1"/>
</dbReference>
<evidence type="ECO:0000259" key="15">
    <source>
        <dbReference type="PROSITE" id="PS50972"/>
    </source>
</evidence>
<dbReference type="GO" id="GO:0046654">
    <property type="term" value="P:tetrahydrofolate biosynthetic process"/>
    <property type="evidence" value="ECO:0007669"/>
    <property type="project" value="UniProtKB-UniPathway"/>
</dbReference>
<comment type="cofactor">
    <cofactor evidence="2 14">
        <name>Mg(2+)</name>
        <dbReference type="ChEBI" id="CHEBI:18420"/>
    </cofactor>
</comment>
<evidence type="ECO:0000256" key="3">
    <source>
        <dbReference type="ARBA" id="ARBA00004763"/>
    </source>
</evidence>
<keyword evidence="10 14" id="KW-0460">Magnesium</keyword>
<comment type="subunit">
    <text evidence="5">Homodimer.</text>
</comment>
<dbReference type="SUPFAM" id="SSF51717">
    <property type="entry name" value="Dihydropteroate synthetase-like"/>
    <property type="match status" value="1"/>
</dbReference>
<evidence type="ECO:0000256" key="14">
    <source>
        <dbReference type="RuleBase" id="RU361205"/>
    </source>
</evidence>
<keyword evidence="8 14" id="KW-0808">Transferase</keyword>
<dbReference type="InterPro" id="IPR045031">
    <property type="entry name" value="DHP_synth-like"/>
</dbReference>
<accession>A0A1Y5I392</accession>
<evidence type="ECO:0000256" key="10">
    <source>
        <dbReference type="ARBA" id="ARBA00022842"/>
    </source>
</evidence>
<dbReference type="GO" id="GO:0046656">
    <property type="term" value="P:folic acid biosynthetic process"/>
    <property type="evidence" value="ECO:0007669"/>
    <property type="project" value="UniProtKB-KW"/>
</dbReference>
<evidence type="ECO:0000313" key="17">
    <source>
        <dbReference type="Proteomes" id="UP000227088"/>
    </source>
</evidence>
<evidence type="ECO:0000256" key="13">
    <source>
        <dbReference type="ARBA" id="ARBA00053449"/>
    </source>
</evidence>
<evidence type="ECO:0000256" key="9">
    <source>
        <dbReference type="ARBA" id="ARBA00022723"/>
    </source>
</evidence>
<sequence>MSNKILACGSRDGIVQQLDLSRCNIMGILNVTPDSFSDGGSYSDRDSALFQAEKMLKQGASLIDVGGESTRPGAAPVSLQEELDRVIPVVEAIHRNLDTIISVDTSTAEVITQSAAVGAGLINDVRALQREGALVAAAATNLPICLMHMQGQPDTMQQAPSYDDVVADIHRFLAERINACAQAGISKDRLVLDPGFGFGKALGHNYQLLNQLENFHQLGLPLLVGISRKTMIGKVLNDRPADQRLSGSIAAAVIAAMKGAAILRVHDVAETHDAVQIVEATLVKS</sequence>
<comment type="similarity">
    <text evidence="4 14">Belongs to the DHPS family.</text>
</comment>
<gene>
    <name evidence="16" type="ORF">A9R00_00170</name>
</gene>
<protein>
    <recommendedName>
        <fullName evidence="7 14">Dihydropteroate synthase</fullName>
        <shortName evidence="14">DHPS</shortName>
        <ecNumber evidence="6 14">2.5.1.15</ecNumber>
    </recommendedName>
    <alternativeName>
        <fullName evidence="12 14">Dihydropteroate pyrophosphorylase</fullName>
    </alternativeName>
</protein>
<evidence type="ECO:0000256" key="11">
    <source>
        <dbReference type="ARBA" id="ARBA00022909"/>
    </source>
</evidence>
<dbReference type="PROSITE" id="PS00793">
    <property type="entry name" value="DHPS_2"/>
    <property type="match status" value="1"/>
</dbReference>
<dbReference type="EMBL" id="MABE01000012">
    <property type="protein sequence ID" value="OUS41585.1"/>
    <property type="molecule type" value="Genomic_DNA"/>
</dbReference>
<reference evidence="17" key="1">
    <citation type="journal article" date="2017" name="Proc. Natl. Acad. Sci. U.S.A.">
        <title>Simulation of Deepwater Horizon oil plume reveals substrate specialization within a complex community of hydrocarbon degraders.</title>
        <authorList>
            <person name="Hu P."/>
            <person name="Dubinsky E.A."/>
            <person name="Probst A.J."/>
            <person name="Wang J."/>
            <person name="Sieber C.M.K."/>
            <person name="Tom L.M."/>
            <person name="Gardinali P."/>
            <person name="Banfield J.F."/>
            <person name="Atlas R.M."/>
            <person name="Andersen G.L."/>
        </authorList>
    </citation>
    <scope>NUCLEOTIDE SEQUENCE [LARGE SCALE GENOMIC DNA]</scope>
</reference>
<dbReference type="Pfam" id="PF00809">
    <property type="entry name" value="Pterin_bind"/>
    <property type="match status" value="1"/>
</dbReference>